<name>A0A4S4FYQ6_9MICO</name>
<keyword evidence="1" id="KW-0472">Membrane</keyword>
<dbReference type="OrthoDB" id="3785831at2"/>
<comment type="caution">
    <text evidence="2">The sequence shown here is derived from an EMBL/GenBank/DDBJ whole genome shotgun (WGS) entry which is preliminary data.</text>
</comment>
<gene>
    <name evidence="2" type="ORF">E6C70_01345</name>
</gene>
<organism evidence="2 3">
    <name type="scientific">Orlajensenia flava</name>
    <dbReference type="NCBI Taxonomy" id="2565934"/>
    <lineage>
        <taxon>Bacteria</taxon>
        <taxon>Bacillati</taxon>
        <taxon>Actinomycetota</taxon>
        <taxon>Actinomycetes</taxon>
        <taxon>Micrococcales</taxon>
        <taxon>Microbacteriaceae</taxon>
        <taxon>Orlajensenia</taxon>
    </lineage>
</organism>
<evidence type="ECO:0000256" key="1">
    <source>
        <dbReference type="SAM" id="Phobius"/>
    </source>
</evidence>
<feature type="transmembrane region" description="Helical" evidence="1">
    <location>
        <begin position="108"/>
        <end position="131"/>
    </location>
</feature>
<protein>
    <recommendedName>
        <fullName evidence="4">DUF4386 family protein</fullName>
    </recommendedName>
</protein>
<evidence type="ECO:0000313" key="2">
    <source>
        <dbReference type="EMBL" id="THG36210.1"/>
    </source>
</evidence>
<accession>A0A4S4FYQ6</accession>
<keyword evidence="3" id="KW-1185">Reference proteome</keyword>
<feature type="transmembrane region" description="Helical" evidence="1">
    <location>
        <begin position="138"/>
        <end position="157"/>
    </location>
</feature>
<feature type="transmembrane region" description="Helical" evidence="1">
    <location>
        <begin position="67"/>
        <end position="88"/>
    </location>
</feature>
<sequence length="201" mass="20662">MPTRRAAFLFSAAGPALILAIATVFHPAHLTDVTAARWLALHFGLIVIFPLVGFAPWLIARTAGRGFGVAAGILGLFYAAFYTSLDVLAGVGAGSLQLTGHADAKGPLYAQGHVVATIGVVALVLAVLVASIAAISRFGLRALPGAVLALAGSVLLYSSHIYFGWGTVSMLLLASGFGWLAWTVSAPSATERPAQEQAPAQ</sequence>
<feature type="transmembrane region" description="Helical" evidence="1">
    <location>
        <begin position="163"/>
        <end position="182"/>
    </location>
</feature>
<dbReference type="AlphaFoldDB" id="A0A4S4FYQ6"/>
<dbReference type="EMBL" id="SSSN01000002">
    <property type="protein sequence ID" value="THG36210.1"/>
    <property type="molecule type" value="Genomic_DNA"/>
</dbReference>
<dbReference type="Proteomes" id="UP000307380">
    <property type="component" value="Unassembled WGS sequence"/>
</dbReference>
<proteinExistence type="predicted"/>
<evidence type="ECO:0000313" key="3">
    <source>
        <dbReference type="Proteomes" id="UP000307380"/>
    </source>
</evidence>
<keyword evidence="1" id="KW-1133">Transmembrane helix</keyword>
<feature type="transmembrane region" description="Helical" evidence="1">
    <location>
        <begin position="40"/>
        <end position="60"/>
    </location>
</feature>
<reference evidence="2 3" key="1">
    <citation type="submission" date="2019-04" db="EMBL/GenBank/DDBJ databases">
        <authorList>
            <person name="Jiang L."/>
        </authorList>
    </citation>
    <scope>NUCLEOTIDE SEQUENCE [LARGE SCALE GENOMIC DNA]</scope>
    <source>
        <strain evidence="2 3">YIM 131861</strain>
    </source>
</reference>
<keyword evidence="1" id="KW-0812">Transmembrane</keyword>
<evidence type="ECO:0008006" key="4">
    <source>
        <dbReference type="Google" id="ProtNLM"/>
    </source>
</evidence>
<dbReference type="RefSeq" id="WP_136421503.1">
    <property type="nucleotide sequence ID" value="NZ_SSSN01000002.1"/>
</dbReference>